<gene>
    <name evidence="1" type="ORF">MRB53_032529</name>
</gene>
<keyword evidence="2" id="KW-1185">Reference proteome</keyword>
<reference evidence="1 2" key="1">
    <citation type="journal article" date="2022" name="Hortic Res">
        <title>A haplotype resolved chromosomal level avocado genome allows analysis of novel avocado genes.</title>
        <authorList>
            <person name="Nath O."/>
            <person name="Fletcher S.J."/>
            <person name="Hayward A."/>
            <person name="Shaw L.M."/>
            <person name="Masouleh A.K."/>
            <person name="Furtado A."/>
            <person name="Henry R.J."/>
            <person name="Mitter N."/>
        </authorList>
    </citation>
    <scope>NUCLEOTIDE SEQUENCE [LARGE SCALE GENOMIC DNA]</scope>
    <source>
        <strain evidence="2">cv. Hass</strain>
    </source>
</reference>
<proteinExistence type="predicted"/>
<dbReference type="Proteomes" id="UP001234297">
    <property type="component" value="Chromosome 11"/>
</dbReference>
<comment type="caution">
    <text evidence="1">The sequence shown here is derived from an EMBL/GenBank/DDBJ whole genome shotgun (WGS) entry which is preliminary data.</text>
</comment>
<evidence type="ECO:0000313" key="1">
    <source>
        <dbReference type="EMBL" id="KAJ8623999.1"/>
    </source>
</evidence>
<protein>
    <submittedName>
        <fullName evidence="1">Uncharacterized protein</fullName>
    </submittedName>
</protein>
<organism evidence="1 2">
    <name type="scientific">Persea americana</name>
    <name type="common">Avocado</name>
    <dbReference type="NCBI Taxonomy" id="3435"/>
    <lineage>
        <taxon>Eukaryota</taxon>
        <taxon>Viridiplantae</taxon>
        <taxon>Streptophyta</taxon>
        <taxon>Embryophyta</taxon>
        <taxon>Tracheophyta</taxon>
        <taxon>Spermatophyta</taxon>
        <taxon>Magnoliopsida</taxon>
        <taxon>Magnoliidae</taxon>
        <taxon>Laurales</taxon>
        <taxon>Lauraceae</taxon>
        <taxon>Persea</taxon>
    </lineage>
</organism>
<dbReference type="EMBL" id="CM056819">
    <property type="protein sequence ID" value="KAJ8623999.1"/>
    <property type="molecule type" value="Genomic_DNA"/>
</dbReference>
<name>A0ACC2KSN4_PERAE</name>
<accession>A0ACC2KSN4</accession>
<sequence>MQLLGPKSIVEALSSVLSPWSQNRVPLPLLALRNGNSSPSLSWPDHSATTLVSSKAKLSDVVLLFLSTTQAKDLFTENPGYQLNVRTNKHIDMVSNMASSSHPISIQASHDLLSTSNIEPAVTGDVGFELSTIPPETSKTPKRCPTVKIAEERPEWLPEGWSMEARERTSMKWKGVRDRYYYDPMNHQRFRSKKEVERFLKMETVKKYETKSMEVEPTTDNLQSTLRFDFNNPPAKVSWVLSNFAEGVWTPYINNEEVSESTRNSWVTTMEGINNSANRFQE</sequence>
<evidence type="ECO:0000313" key="2">
    <source>
        <dbReference type="Proteomes" id="UP001234297"/>
    </source>
</evidence>